<dbReference type="InterPro" id="IPR036412">
    <property type="entry name" value="HAD-like_sf"/>
</dbReference>
<dbReference type="EMBL" id="CAADFX010000043">
    <property type="protein sequence ID" value="VFK56281.1"/>
    <property type="molecule type" value="Genomic_DNA"/>
</dbReference>
<dbReference type="InterPro" id="IPR023214">
    <property type="entry name" value="HAD_sf"/>
</dbReference>
<name>A0A450ZRF2_9GAMM</name>
<accession>A0A450ZRF2</accession>
<dbReference type="EMBL" id="CAADFV010000193">
    <property type="protein sequence ID" value="VFK69298.1"/>
    <property type="molecule type" value="Genomic_DNA"/>
</dbReference>
<dbReference type="EMBL" id="CAADFY010000196">
    <property type="protein sequence ID" value="VFK60031.1"/>
    <property type="molecule type" value="Genomic_DNA"/>
</dbReference>
<reference evidence="1" key="1">
    <citation type="submission" date="2019-02" db="EMBL/GenBank/DDBJ databases">
        <authorList>
            <person name="Gruber-Vodicka R. H."/>
            <person name="Seah K. B. B."/>
        </authorList>
    </citation>
    <scope>NUCLEOTIDE SEQUENCE</scope>
    <source>
        <strain evidence="1">BECK_BY1</strain>
        <strain evidence="3">BECK_BY2</strain>
        <strain evidence="2">BECK_BY3</strain>
    </source>
</reference>
<evidence type="ECO:0000313" key="2">
    <source>
        <dbReference type="EMBL" id="VFK60031.1"/>
    </source>
</evidence>
<dbReference type="AlphaFoldDB" id="A0A450ZRF2"/>
<sequence length="255" mass="29299">MTLLALDFDGVLCDSMRETAVSGWKAGAMIWPDMPDSMPPDTLLAAYGVARPIVETGYEAILVMRLLKTGRDPLDLLDSFPEHKARLMTQIGRDQAELNRLYGLVRDRRIADDPHGWSAMSPLYPGIKWFLHNLPTSIDSYIITTKQERFVRQLLDYNGVEFPSERIFGLDRRLFKEAILLDLLTHHPNRRLYFIEDRLATLVRIMEHANLATVRLYLADWGYNTHSNRESARELKIPILDLCGLLALTFLEDDK</sequence>
<evidence type="ECO:0000313" key="3">
    <source>
        <dbReference type="EMBL" id="VFK69298.1"/>
    </source>
</evidence>
<evidence type="ECO:0000313" key="1">
    <source>
        <dbReference type="EMBL" id="VFK56281.1"/>
    </source>
</evidence>
<dbReference type="SUPFAM" id="SSF56784">
    <property type="entry name" value="HAD-like"/>
    <property type="match status" value="1"/>
</dbReference>
<dbReference type="Gene3D" id="3.40.50.1000">
    <property type="entry name" value="HAD superfamily/HAD-like"/>
    <property type="match status" value="1"/>
</dbReference>
<protein>
    <submittedName>
        <fullName evidence="1">Phosphoglycolate phosphatase, HAD superfamily</fullName>
    </submittedName>
</protein>
<organism evidence="1">
    <name type="scientific">Candidatus Kentrum sp. TUN</name>
    <dbReference type="NCBI Taxonomy" id="2126343"/>
    <lineage>
        <taxon>Bacteria</taxon>
        <taxon>Pseudomonadati</taxon>
        <taxon>Pseudomonadota</taxon>
        <taxon>Gammaproteobacteria</taxon>
        <taxon>Candidatus Kentrum</taxon>
    </lineage>
</organism>
<gene>
    <name evidence="1" type="ORF">BECKTUN1418D_GA0071000_104322</name>
    <name evidence="3" type="ORF">BECKTUN1418E_GA0071001_11933</name>
    <name evidence="2" type="ORF">BECKTUN1418F_GA0071002_11963</name>
</gene>
<proteinExistence type="predicted"/>